<evidence type="ECO:0000313" key="9">
    <source>
        <dbReference type="Proteomes" id="UP000503313"/>
    </source>
</evidence>
<dbReference type="Pfam" id="PF05840">
    <property type="entry name" value="Phage_GPA"/>
    <property type="match status" value="1"/>
</dbReference>
<keyword evidence="9" id="KW-1185">Reference proteome</keyword>
<protein>
    <submittedName>
        <fullName evidence="8">Phage replication protein</fullName>
    </submittedName>
</protein>
<keyword evidence="3" id="KW-0235">DNA replication</keyword>
<organism evidence="8 9">
    <name type="scientific">Arcobacter defluvii</name>
    <dbReference type="NCBI Taxonomy" id="873191"/>
    <lineage>
        <taxon>Bacteria</taxon>
        <taxon>Pseudomonadati</taxon>
        <taxon>Campylobacterota</taxon>
        <taxon>Epsilonproteobacteria</taxon>
        <taxon>Campylobacterales</taxon>
        <taxon>Arcobacteraceae</taxon>
        <taxon>Arcobacter</taxon>
    </lineage>
</organism>
<comment type="similarity">
    <text evidence="2">Belongs to the phage GPA family.</text>
</comment>
<reference evidence="8 9" key="1">
    <citation type="submission" date="2020-05" db="EMBL/GenBank/DDBJ databases">
        <title>Complete genome sequencing of Campylobacter and Arcobacter type strains.</title>
        <authorList>
            <person name="Miller W.G."/>
            <person name="Yee E."/>
        </authorList>
    </citation>
    <scope>NUCLEOTIDE SEQUENCE [LARGE SCALE GENOMIC DNA]</scope>
    <source>
        <strain evidence="8 9">LMG 25694</strain>
    </source>
</reference>
<evidence type="ECO:0000256" key="6">
    <source>
        <dbReference type="ARBA" id="ARBA00022801"/>
    </source>
</evidence>
<evidence type="ECO:0000256" key="3">
    <source>
        <dbReference type="ARBA" id="ARBA00022705"/>
    </source>
</evidence>
<evidence type="ECO:0000256" key="4">
    <source>
        <dbReference type="ARBA" id="ARBA00022722"/>
    </source>
</evidence>
<evidence type="ECO:0000256" key="5">
    <source>
        <dbReference type="ARBA" id="ARBA00022759"/>
    </source>
</evidence>
<dbReference type="AlphaFoldDB" id="A0AAE7BIM4"/>
<dbReference type="GO" id="GO:0006260">
    <property type="term" value="P:DNA replication"/>
    <property type="evidence" value="ECO:0007669"/>
    <property type="project" value="UniProtKB-KW"/>
</dbReference>
<keyword evidence="6" id="KW-0378">Hydrolase</keyword>
<dbReference type="InterPro" id="IPR008766">
    <property type="entry name" value="Replication_gene_A-like"/>
</dbReference>
<keyword evidence="5" id="KW-0255">Endonuclease</keyword>
<evidence type="ECO:0000313" key="8">
    <source>
        <dbReference type="EMBL" id="QKF78734.1"/>
    </source>
</evidence>
<evidence type="ECO:0000256" key="2">
    <source>
        <dbReference type="ARBA" id="ARBA00009260"/>
    </source>
</evidence>
<dbReference type="GO" id="GO:0016787">
    <property type="term" value="F:hydrolase activity"/>
    <property type="evidence" value="ECO:0007669"/>
    <property type="project" value="UniProtKB-KW"/>
</dbReference>
<proteinExistence type="inferred from homology"/>
<dbReference type="GO" id="GO:0004519">
    <property type="term" value="F:endonuclease activity"/>
    <property type="evidence" value="ECO:0007669"/>
    <property type="project" value="UniProtKB-KW"/>
</dbReference>
<feature type="domain" description="Replication gene A protein-like" evidence="7">
    <location>
        <begin position="71"/>
        <end position="210"/>
    </location>
</feature>
<dbReference type="Proteomes" id="UP000503313">
    <property type="component" value="Chromosome"/>
</dbReference>
<name>A0AAE7BIM4_9BACT</name>
<gene>
    <name evidence="8" type="ORF">ADFLV_2762</name>
</gene>
<dbReference type="RefSeq" id="WP_129010823.1">
    <property type="nucleotide sequence ID" value="NZ_CP053835.1"/>
</dbReference>
<accession>A0AAE7BIM4</accession>
<keyword evidence="4" id="KW-0540">Nuclease</keyword>
<evidence type="ECO:0000256" key="1">
    <source>
        <dbReference type="ARBA" id="ARBA00003293"/>
    </source>
</evidence>
<evidence type="ECO:0000259" key="7">
    <source>
        <dbReference type="Pfam" id="PF05840"/>
    </source>
</evidence>
<dbReference type="KEGG" id="adz:ADFLV_2762"/>
<sequence>MTKFERYVKTKNIEYKNFSIKKEIDINRFLNNFLIVEKMGQKDLISFEHNEAKFRKDDYYWFMYNQKILENKIIEEKGYSTLFLTLTLPSSYHKFSKTTKRYNPKFDENNTIESGYKLLNSSFRDIYKNFRVNREFKKVYYSKVFEPHKNFTPHLHSILYVKSEFKENLIQHIKNTIKKNSLGKSFEIEEIKDLSRSSSYLLKYIRKNTNVEDCEKFRVFNGWKKSHKIRIFTCSILNGLERFLYKKIKNNTSITKDLKENPIVKILNECNIKITTKCKTTKEVKIKNHIVESPKYSIEVKKERVQTKDKKELDLVKDYVDYLKNDFWKCAKKNDFDNCFLNTGKFDLFTFNRFGTNRKFLKVINEFYVKNFIDDFNFKTFFKDLEFTLHNCVKNVSSYRVIDLKIFEHIDTTTLLKYDKEEYLVTNLTKKENKLKTFCWEIKEKRKFPIKS</sequence>
<comment type="function">
    <text evidence="1">Possible endonuclease which induces a single-strand cut and initiates DNA replication.</text>
</comment>
<dbReference type="EMBL" id="CP053835">
    <property type="protein sequence ID" value="QKF78734.1"/>
    <property type="molecule type" value="Genomic_DNA"/>
</dbReference>